<dbReference type="PANTHER" id="PTHR13254:SF0">
    <property type="entry name" value="GOLGIN SUBFAMILY A MEMBER 7_ERF4 DOMAIN-CONTAINING PROTEIN"/>
    <property type="match status" value="1"/>
</dbReference>
<dbReference type="GeneID" id="11469102"/>
<sequence>MHKGDSTDNSGLKTAGTMEEVSGSPLFFNYHEFVVTKYQAIGEDVLKEHDIEDALCITHFPNIYYPEGSLEFKSTRIVRFPRRFDNSVYYPYFSEQLPGDEPAALHTEAKFIPVGIYDGQYFGKSSTSPLSNYLTNDECHKIVSTINNFFREGYSADTGKNALFNILDILTLNMWSIICSLFNFKDPLVELERYVERVNGQSTFKRNGIKLVSPRRSGYLSVCCSNYHLPLL</sequence>
<evidence type="ECO:0000313" key="8">
    <source>
        <dbReference type="EMBL" id="AET39008.1"/>
    </source>
</evidence>
<keyword evidence="6" id="KW-0472">Membrane</keyword>
<accession>G8JQM4</accession>
<dbReference type="STRING" id="931890.G8JQM4"/>
<dbReference type="GO" id="GO:0006612">
    <property type="term" value="P:protein targeting to membrane"/>
    <property type="evidence" value="ECO:0007669"/>
    <property type="project" value="EnsemblFungi"/>
</dbReference>
<protein>
    <recommendedName>
        <fullName evidence="4">Ras modification protein ERF4</fullName>
    </recommendedName>
</protein>
<proteinExistence type="inferred from homology"/>
<keyword evidence="9" id="KW-1185">Reference proteome</keyword>
<name>G8JQM4_ERECY</name>
<evidence type="ECO:0000256" key="2">
    <source>
        <dbReference type="ARBA" id="ARBA00007732"/>
    </source>
</evidence>
<evidence type="ECO:0000259" key="7">
    <source>
        <dbReference type="Pfam" id="PF10256"/>
    </source>
</evidence>
<comment type="subcellular location">
    <subcellularLocation>
        <location evidence="1">Endoplasmic reticulum membrane</location>
        <topology evidence="1">Peripheral membrane protein</topology>
    </subcellularLocation>
</comment>
<evidence type="ECO:0000256" key="4">
    <source>
        <dbReference type="ARBA" id="ARBA00018463"/>
    </source>
</evidence>
<dbReference type="GO" id="GO:0005789">
    <property type="term" value="C:endoplasmic reticulum membrane"/>
    <property type="evidence" value="ECO:0007669"/>
    <property type="project" value="UniProtKB-SubCell"/>
</dbReference>
<evidence type="ECO:0000256" key="6">
    <source>
        <dbReference type="ARBA" id="ARBA00023136"/>
    </source>
</evidence>
<dbReference type="KEGG" id="erc:Ecym_3531"/>
<evidence type="ECO:0000256" key="5">
    <source>
        <dbReference type="ARBA" id="ARBA00022824"/>
    </source>
</evidence>
<evidence type="ECO:0000256" key="1">
    <source>
        <dbReference type="ARBA" id="ARBA00004406"/>
    </source>
</evidence>
<dbReference type="PANTHER" id="PTHR13254">
    <property type="entry name" value="GOLGI AUTOANTIGEN, GOLGIN SUBFAMILY A, 7"/>
    <property type="match status" value="1"/>
</dbReference>
<dbReference type="EMBL" id="CP002499">
    <property type="protein sequence ID" value="AET39008.1"/>
    <property type="molecule type" value="Genomic_DNA"/>
</dbReference>
<dbReference type="Pfam" id="PF10256">
    <property type="entry name" value="Erf4"/>
    <property type="match status" value="1"/>
</dbReference>
<dbReference type="InParanoid" id="G8JQM4"/>
<evidence type="ECO:0000256" key="3">
    <source>
        <dbReference type="ARBA" id="ARBA00011396"/>
    </source>
</evidence>
<gene>
    <name evidence="8" type="ordered locus">Ecym_3531</name>
</gene>
<feature type="domain" description="Golgin subfamily A member 7/ERF4" evidence="7">
    <location>
        <begin position="77"/>
        <end position="223"/>
    </location>
</feature>
<dbReference type="InterPro" id="IPR051371">
    <property type="entry name" value="Ras_palmitoyltransferase"/>
</dbReference>
<dbReference type="HOGENOM" id="CLU_087349_0_0_1"/>
<dbReference type="GO" id="GO:0016409">
    <property type="term" value="F:palmitoyltransferase activity"/>
    <property type="evidence" value="ECO:0007669"/>
    <property type="project" value="EnsemblFungi"/>
</dbReference>
<dbReference type="FunCoup" id="G8JQM4">
    <property type="interactions" value="52"/>
</dbReference>
<evidence type="ECO:0000313" key="9">
    <source>
        <dbReference type="Proteomes" id="UP000006790"/>
    </source>
</evidence>
<dbReference type="OrthoDB" id="5377273at2759"/>
<dbReference type="InterPro" id="IPR019383">
    <property type="entry name" value="Golgin_A_7/ERF4"/>
</dbReference>
<dbReference type="Proteomes" id="UP000006790">
    <property type="component" value="Chromosome 3"/>
</dbReference>
<reference evidence="9" key="1">
    <citation type="journal article" date="2012" name="G3 (Bethesda)">
        <title>Pichia sorbitophila, an interspecies yeast hybrid reveals early steps of genome resolution following polyploidization.</title>
        <authorList>
            <person name="Leh Louis V."/>
            <person name="Despons L."/>
            <person name="Friedrich A."/>
            <person name="Martin T."/>
            <person name="Durrens P."/>
            <person name="Casaregola S."/>
            <person name="Neuveglise C."/>
            <person name="Fairhead C."/>
            <person name="Marck C."/>
            <person name="Cruz J.A."/>
            <person name="Straub M.L."/>
            <person name="Kugler V."/>
            <person name="Sacerdot C."/>
            <person name="Uzunov Z."/>
            <person name="Thierry A."/>
            <person name="Weiss S."/>
            <person name="Bleykasten C."/>
            <person name="De Montigny J."/>
            <person name="Jacques N."/>
            <person name="Jung P."/>
            <person name="Lemaire M."/>
            <person name="Mallet S."/>
            <person name="Morel G."/>
            <person name="Richard G.F."/>
            <person name="Sarkar A."/>
            <person name="Savel G."/>
            <person name="Schacherer J."/>
            <person name="Seret M.L."/>
            <person name="Talla E."/>
            <person name="Samson G."/>
            <person name="Jubin C."/>
            <person name="Poulain J."/>
            <person name="Vacherie B."/>
            <person name="Barbe V."/>
            <person name="Pelletier E."/>
            <person name="Sherman D.J."/>
            <person name="Westhof E."/>
            <person name="Weissenbach J."/>
            <person name="Baret P.V."/>
            <person name="Wincker P."/>
            <person name="Gaillardin C."/>
            <person name="Dujon B."/>
            <person name="Souciet J.L."/>
        </authorList>
    </citation>
    <scope>NUCLEOTIDE SEQUENCE [LARGE SCALE GENOMIC DNA]</scope>
    <source>
        <strain evidence="9">CBS 270.75 / DBVPG 7215 / KCTC 17166 / NRRL Y-17582</strain>
    </source>
</reference>
<comment type="subunit">
    <text evidence="3">Interacts with ERF2.</text>
</comment>
<dbReference type="RefSeq" id="XP_003645825.1">
    <property type="nucleotide sequence ID" value="XM_003645777.1"/>
</dbReference>
<comment type="similarity">
    <text evidence="2">Belongs to the ERF4 family.</text>
</comment>
<keyword evidence="5" id="KW-0256">Endoplasmic reticulum</keyword>
<dbReference type="GO" id="GO:0031211">
    <property type="term" value="C:endoplasmic reticulum palmitoyltransferase complex"/>
    <property type="evidence" value="ECO:0007669"/>
    <property type="project" value="EnsemblFungi"/>
</dbReference>
<organism evidence="8 9">
    <name type="scientific">Eremothecium cymbalariae (strain CBS 270.75 / DBVPG 7215 / KCTC 17166 / NRRL Y-17582)</name>
    <name type="common">Yeast</name>
    <dbReference type="NCBI Taxonomy" id="931890"/>
    <lineage>
        <taxon>Eukaryota</taxon>
        <taxon>Fungi</taxon>
        <taxon>Dikarya</taxon>
        <taxon>Ascomycota</taxon>
        <taxon>Saccharomycotina</taxon>
        <taxon>Saccharomycetes</taxon>
        <taxon>Saccharomycetales</taxon>
        <taxon>Saccharomycetaceae</taxon>
        <taxon>Eremothecium</taxon>
    </lineage>
</organism>
<dbReference type="AlphaFoldDB" id="G8JQM4"/>
<dbReference type="OMA" id="CITHFPN"/>
<dbReference type="eggNOG" id="ENOG502S30T">
    <property type="taxonomic scope" value="Eukaryota"/>
</dbReference>